<reference evidence="2 3" key="1">
    <citation type="journal article" date="2018" name="PLoS Genet.">
        <title>Repeat elements organise 3D genome structure and mediate transcription in the filamentous fungus Epichloe festucae.</title>
        <authorList>
            <person name="Winter D.J."/>
            <person name="Ganley A.R.D."/>
            <person name="Young C.A."/>
            <person name="Liachko I."/>
            <person name="Schardl C.L."/>
            <person name="Dupont P.Y."/>
            <person name="Berry D."/>
            <person name="Ram A."/>
            <person name="Scott B."/>
            <person name="Cox M.P."/>
        </authorList>
    </citation>
    <scope>NUCLEOTIDE SEQUENCE [LARGE SCALE GENOMIC DNA]</scope>
    <source>
        <strain evidence="2 3">Fl1</strain>
    </source>
</reference>
<dbReference type="OrthoDB" id="4662630at2759"/>
<organism evidence="2 3">
    <name type="scientific">Epichloe festucae (strain Fl1)</name>
    <dbReference type="NCBI Taxonomy" id="877507"/>
    <lineage>
        <taxon>Eukaryota</taxon>
        <taxon>Fungi</taxon>
        <taxon>Dikarya</taxon>
        <taxon>Ascomycota</taxon>
        <taxon>Pezizomycotina</taxon>
        <taxon>Sordariomycetes</taxon>
        <taxon>Hypocreomycetidae</taxon>
        <taxon>Hypocreales</taxon>
        <taxon>Clavicipitaceae</taxon>
        <taxon>Epichloe</taxon>
    </lineage>
</organism>
<name>A0A7S9PRS7_EPIFF</name>
<dbReference type="EMBL" id="CP031385">
    <property type="protein sequence ID" value="QPG93798.1"/>
    <property type="molecule type" value="Genomic_DNA"/>
</dbReference>
<protein>
    <recommendedName>
        <fullName evidence="4">Cystein rich protein</fullName>
    </recommendedName>
</protein>
<dbReference type="AlphaFoldDB" id="A0A7S9PRS7"/>
<feature type="signal peptide" evidence="1">
    <location>
        <begin position="1"/>
        <end position="20"/>
    </location>
</feature>
<evidence type="ECO:0008006" key="4">
    <source>
        <dbReference type="Google" id="ProtNLM"/>
    </source>
</evidence>
<proteinExistence type="predicted"/>
<evidence type="ECO:0000256" key="1">
    <source>
        <dbReference type="SAM" id="SignalP"/>
    </source>
</evidence>
<dbReference type="Proteomes" id="UP000594364">
    <property type="component" value="Chromosome 1"/>
</dbReference>
<feature type="chain" id="PRO_5034932782" description="Cystein rich protein" evidence="1">
    <location>
        <begin position="21"/>
        <end position="346"/>
    </location>
</feature>
<accession>A0A7S9PRS7</accession>
<evidence type="ECO:0000313" key="2">
    <source>
        <dbReference type="EMBL" id="QPG93798.1"/>
    </source>
</evidence>
<keyword evidence="3" id="KW-1185">Reference proteome</keyword>
<evidence type="ECO:0000313" key="3">
    <source>
        <dbReference type="Proteomes" id="UP000594364"/>
    </source>
</evidence>
<gene>
    <name evidence="2" type="ORF">C2857_002537</name>
</gene>
<sequence length="346" mass="37285">MKSTQLSLLFILLRASQLNAKSYKKNTPTFEVGPGAKIVGNKIEFDDPDCDDDMDCKTAKSCSAAGTVPTLSENKKYFACCAAGQRLLGSPETAFDCCADGHDLVGSFAHGYHCCPTGFEWDGILCKQVCKNGKELVDGKCVCPPGQGEGSDGNCEVKPKPPRCDSGLETGKCYVLTGDKGNKLGLRNDNVYYAAPDSMTQRYGKFQLCADDKCAPGQAVNPSSQVYIRDIYGDLATGANRGQWMNNAQNGVHIARTPSFALAGKFSISKWPCGKYCLGGFIQGIGPACPAEIPAMTFYSQDPQMCIAFDFTEVPCDLKSDVNNCIWNKGDQCCNKVDCTNKDQGE</sequence>
<keyword evidence="1" id="KW-0732">Signal</keyword>